<dbReference type="EMBL" id="JASBWS010000081">
    <property type="protein sequence ID" value="KAJ9099688.1"/>
    <property type="molecule type" value="Genomic_DNA"/>
</dbReference>
<name>A0ACC2VKK5_9TREE</name>
<dbReference type="Proteomes" id="UP001230649">
    <property type="component" value="Unassembled WGS sequence"/>
</dbReference>
<accession>A0ACC2VKK5</accession>
<proteinExistence type="predicted"/>
<evidence type="ECO:0000313" key="2">
    <source>
        <dbReference type="Proteomes" id="UP001230649"/>
    </source>
</evidence>
<gene>
    <name evidence="1" type="ORF">QFC20_005620</name>
</gene>
<evidence type="ECO:0000313" key="1">
    <source>
        <dbReference type="EMBL" id="KAJ9099688.1"/>
    </source>
</evidence>
<keyword evidence="2" id="KW-1185">Reference proteome</keyword>
<organism evidence="1 2">
    <name type="scientific">Naganishia adeliensis</name>
    <dbReference type="NCBI Taxonomy" id="92952"/>
    <lineage>
        <taxon>Eukaryota</taxon>
        <taxon>Fungi</taxon>
        <taxon>Dikarya</taxon>
        <taxon>Basidiomycota</taxon>
        <taxon>Agaricomycotina</taxon>
        <taxon>Tremellomycetes</taxon>
        <taxon>Filobasidiales</taxon>
        <taxon>Filobasidiaceae</taxon>
        <taxon>Naganishia</taxon>
    </lineage>
</organism>
<reference evidence="1" key="1">
    <citation type="submission" date="2023-04" db="EMBL/GenBank/DDBJ databases">
        <title>Draft Genome sequencing of Naganishia species isolated from polar environments using Oxford Nanopore Technology.</title>
        <authorList>
            <person name="Leo P."/>
            <person name="Venkateswaran K."/>
        </authorList>
    </citation>
    <scope>NUCLEOTIDE SEQUENCE</scope>
    <source>
        <strain evidence="1">MNA-CCFEE 5262</strain>
    </source>
</reference>
<sequence length="276" mass="28264">MPPTPAATQGTSGTGANPAQSAVTADAALAALAAAPAAPPAAAPTTQGIAAPDQSSPAPMPAPPGQPPAGLNPAPAENAGGPADPAAIIEVPNMAMAEVAELRATREPVPDVVTPSWQLGPPPGLPASAPSAAMPSAAPVVAPSSTDLRLAPLEGPVARATLNATEVYAGGQEGMPGGYAYVDRSKFSRILRLYEEAREKEMEHVMAGKLDPFDLWKYTPTIMRITDNIVEEPAVSVEVEAGGALQVKPKDDQETRKKRLAKLHGYCPNPLGFRNA</sequence>
<protein>
    <submittedName>
        <fullName evidence="1">Uncharacterized protein</fullName>
    </submittedName>
</protein>
<comment type="caution">
    <text evidence="1">The sequence shown here is derived from an EMBL/GenBank/DDBJ whole genome shotgun (WGS) entry which is preliminary data.</text>
</comment>